<sequence length="111" mass="11640">LTLENSSSVARDHLASERTFLVYVRTSLVIVSTGVALVQLFIVSPSSSTSVQKLSRPLGAATVALAFSILLVGSVRFFTIQSALTRGKFPVARVTVAGMALALGAVVVMVF</sequence>
<gene>
    <name evidence="8" type="ORF">FIBSPDRAFT_698999</name>
</gene>
<evidence type="ECO:0000313" key="9">
    <source>
        <dbReference type="Proteomes" id="UP000076532"/>
    </source>
</evidence>
<dbReference type="Pfam" id="PF02656">
    <property type="entry name" value="DUF202"/>
    <property type="match status" value="1"/>
</dbReference>
<dbReference type="InterPro" id="IPR003807">
    <property type="entry name" value="DUF202"/>
</dbReference>
<reference evidence="8 9" key="1">
    <citation type="journal article" date="2016" name="Mol. Biol. Evol.">
        <title>Comparative Genomics of Early-Diverging Mushroom-Forming Fungi Provides Insights into the Origins of Lignocellulose Decay Capabilities.</title>
        <authorList>
            <person name="Nagy L.G."/>
            <person name="Riley R."/>
            <person name="Tritt A."/>
            <person name="Adam C."/>
            <person name="Daum C."/>
            <person name="Floudas D."/>
            <person name="Sun H."/>
            <person name="Yadav J.S."/>
            <person name="Pangilinan J."/>
            <person name="Larsson K.H."/>
            <person name="Matsuura K."/>
            <person name="Barry K."/>
            <person name="Labutti K."/>
            <person name="Kuo R."/>
            <person name="Ohm R.A."/>
            <person name="Bhattacharya S.S."/>
            <person name="Shirouzu T."/>
            <person name="Yoshinaga Y."/>
            <person name="Martin F.M."/>
            <person name="Grigoriev I.V."/>
            <person name="Hibbett D.S."/>
        </authorList>
    </citation>
    <scope>NUCLEOTIDE SEQUENCE [LARGE SCALE GENOMIC DNA]</scope>
    <source>
        <strain evidence="8 9">CBS 109695</strain>
    </source>
</reference>
<dbReference type="AlphaFoldDB" id="A0A166CVA2"/>
<feature type="non-terminal residue" evidence="8">
    <location>
        <position position="1"/>
    </location>
</feature>
<dbReference type="OrthoDB" id="199599at2759"/>
<evidence type="ECO:0000256" key="5">
    <source>
        <dbReference type="ARBA" id="ARBA00023136"/>
    </source>
</evidence>
<organism evidence="8 9">
    <name type="scientific">Athelia psychrophila</name>
    <dbReference type="NCBI Taxonomy" id="1759441"/>
    <lineage>
        <taxon>Eukaryota</taxon>
        <taxon>Fungi</taxon>
        <taxon>Dikarya</taxon>
        <taxon>Basidiomycota</taxon>
        <taxon>Agaricomycotina</taxon>
        <taxon>Agaricomycetes</taxon>
        <taxon>Agaricomycetidae</taxon>
        <taxon>Atheliales</taxon>
        <taxon>Atheliaceae</taxon>
        <taxon>Athelia</taxon>
    </lineage>
</organism>
<evidence type="ECO:0000256" key="2">
    <source>
        <dbReference type="ARBA" id="ARBA00022475"/>
    </source>
</evidence>
<keyword evidence="2" id="KW-1003">Cell membrane</keyword>
<evidence type="ECO:0000256" key="6">
    <source>
        <dbReference type="SAM" id="Phobius"/>
    </source>
</evidence>
<keyword evidence="3 6" id="KW-0812">Transmembrane</keyword>
<evidence type="ECO:0000256" key="1">
    <source>
        <dbReference type="ARBA" id="ARBA00004651"/>
    </source>
</evidence>
<feature type="domain" description="DUF202" evidence="7">
    <location>
        <begin position="11"/>
        <end position="82"/>
    </location>
</feature>
<evidence type="ECO:0000256" key="4">
    <source>
        <dbReference type="ARBA" id="ARBA00022989"/>
    </source>
</evidence>
<evidence type="ECO:0000259" key="7">
    <source>
        <dbReference type="Pfam" id="PF02656"/>
    </source>
</evidence>
<feature type="transmembrane region" description="Helical" evidence="6">
    <location>
        <begin position="58"/>
        <end position="79"/>
    </location>
</feature>
<dbReference type="PANTHER" id="PTHR34187:SF2">
    <property type="entry name" value="DUF202 DOMAIN-CONTAINING PROTEIN"/>
    <property type="match status" value="1"/>
</dbReference>
<evidence type="ECO:0000313" key="8">
    <source>
        <dbReference type="EMBL" id="KZP14037.1"/>
    </source>
</evidence>
<accession>A0A166CVA2</accession>
<dbReference type="InterPro" id="IPR052053">
    <property type="entry name" value="IM_YidH-like"/>
</dbReference>
<evidence type="ECO:0000256" key="3">
    <source>
        <dbReference type="ARBA" id="ARBA00022692"/>
    </source>
</evidence>
<feature type="non-terminal residue" evidence="8">
    <location>
        <position position="111"/>
    </location>
</feature>
<proteinExistence type="predicted"/>
<dbReference type="GO" id="GO:0005886">
    <property type="term" value="C:plasma membrane"/>
    <property type="evidence" value="ECO:0007669"/>
    <property type="project" value="UniProtKB-SubCell"/>
</dbReference>
<comment type="subcellular location">
    <subcellularLocation>
        <location evidence="1">Cell membrane</location>
        <topology evidence="1">Multi-pass membrane protein</topology>
    </subcellularLocation>
</comment>
<dbReference type="EMBL" id="KV417623">
    <property type="protein sequence ID" value="KZP14037.1"/>
    <property type="molecule type" value="Genomic_DNA"/>
</dbReference>
<keyword evidence="5 6" id="KW-0472">Membrane</keyword>
<feature type="transmembrane region" description="Helical" evidence="6">
    <location>
        <begin position="91"/>
        <end position="110"/>
    </location>
</feature>
<dbReference type="PANTHER" id="PTHR34187">
    <property type="entry name" value="FGR18P"/>
    <property type="match status" value="1"/>
</dbReference>
<name>A0A166CVA2_9AGAM</name>
<dbReference type="Proteomes" id="UP000076532">
    <property type="component" value="Unassembled WGS sequence"/>
</dbReference>
<protein>
    <recommendedName>
        <fullName evidence="7">DUF202 domain-containing protein</fullName>
    </recommendedName>
</protein>
<keyword evidence="9" id="KW-1185">Reference proteome</keyword>
<keyword evidence="4 6" id="KW-1133">Transmembrane helix</keyword>
<feature type="transmembrane region" description="Helical" evidence="6">
    <location>
        <begin position="20"/>
        <end position="43"/>
    </location>
</feature>